<organism evidence="2 3">
    <name type="scientific">Candidatus Marsarchaeota G1 archaeon OSP_D</name>
    <dbReference type="NCBI Taxonomy" id="1978155"/>
    <lineage>
        <taxon>Archaea</taxon>
        <taxon>Candidatus Marsarchaeota</taxon>
        <taxon>Candidatus Marsarchaeota group 1</taxon>
    </lineage>
</organism>
<evidence type="ECO:0000256" key="1">
    <source>
        <dbReference type="SAM" id="Coils"/>
    </source>
</evidence>
<accession>A0A2R6AB51</accession>
<keyword evidence="1" id="KW-0175">Coiled coil</keyword>
<name>A0A2R6AB51_9ARCH</name>
<dbReference type="AlphaFoldDB" id="A0A2R6AB51"/>
<dbReference type="Gene3D" id="1.10.10.10">
    <property type="entry name" value="Winged helix-like DNA-binding domain superfamily/Winged helix DNA-binding domain"/>
    <property type="match status" value="1"/>
</dbReference>
<dbReference type="Gene3D" id="6.10.140.1230">
    <property type="match status" value="1"/>
</dbReference>
<protein>
    <submittedName>
        <fullName evidence="2">Uncharacterized protein</fullName>
    </submittedName>
</protein>
<evidence type="ECO:0000313" key="3">
    <source>
        <dbReference type="Proteomes" id="UP000240880"/>
    </source>
</evidence>
<dbReference type="EMBL" id="NEXC01000018">
    <property type="protein sequence ID" value="PSN83634.1"/>
    <property type="molecule type" value="Genomic_DNA"/>
</dbReference>
<dbReference type="Proteomes" id="UP000240880">
    <property type="component" value="Unassembled WGS sequence"/>
</dbReference>
<comment type="caution">
    <text evidence="2">The sequence shown here is derived from an EMBL/GenBank/DDBJ whole genome shotgun (WGS) entry which is preliminary data.</text>
</comment>
<evidence type="ECO:0000313" key="2">
    <source>
        <dbReference type="EMBL" id="PSN83634.1"/>
    </source>
</evidence>
<reference evidence="2 3" key="1">
    <citation type="submission" date="2017-04" db="EMBL/GenBank/DDBJ databases">
        <title>Novel microbial lineages endemic to geothermal iron-oxide mats fill important gaps in the evolutionary history of Archaea.</title>
        <authorList>
            <person name="Jay Z.J."/>
            <person name="Beam J.P."/>
            <person name="Dlakic M."/>
            <person name="Rusch D.B."/>
            <person name="Kozubal M.A."/>
            <person name="Inskeep W.P."/>
        </authorList>
    </citation>
    <scope>NUCLEOTIDE SEQUENCE [LARGE SCALE GENOMIC DNA]</scope>
    <source>
        <strain evidence="2">OSP_D</strain>
    </source>
</reference>
<gene>
    <name evidence="2" type="ORF">B9Q01_03950</name>
</gene>
<feature type="coiled-coil region" evidence="1">
    <location>
        <begin position="14"/>
        <end position="45"/>
    </location>
</feature>
<sequence length="301" mass="33699">MGATSYLDGIVHRKKDLKAQLDDTMRLLSEQQAKLRLKINNLQVREAELLRSCALLIKRRDRARAKIYASEVVEIHKALSILQQTELVVEALKLRIGTAKELGDAGAILKPVTHALVKVKHQVGALVPEIASNLDSVSNTLMSVLASTTTDANLLDFSETLSSDTVDAIIKEAQQLAEKRLKESLDTFSEGDLRPLLEYVKANGIESIKSITEVFDEVQKEEEYNAKQEGAFTVTLIDRDKDPLDAVYDYLKRNHGVIDVSRCCKELNMQREVVLNSLKLLEKQGKIRITTQEKAEQGLYV</sequence>
<proteinExistence type="predicted"/>
<dbReference type="InterPro" id="IPR036388">
    <property type="entry name" value="WH-like_DNA-bd_sf"/>
</dbReference>